<name>A0A7X0H5D9_9BACT</name>
<dbReference type="RefSeq" id="WP_184676949.1">
    <property type="nucleotide sequence ID" value="NZ_JACHGY010000001.1"/>
</dbReference>
<evidence type="ECO:0000313" key="1">
    <source>
        <dbReference type="EMBL" id="MBB6429367.1"/>
    </source>
</evidence>
<keyword evidence="2" id="KW-1185">Reference proteome</keyword>
<proteinExistence type="predicted"/>
<gene>
    <name evidence="1" type="ORF">HNQ40_001173</name>
</gene>
<accession>A0A7X0H5D9</accession>
<protein>
    <submittedName>
        <fullName evidence="1">Uncharacterized protein</fullName>
    </submittedName>
</protein>
<organism evidence="1 2">
    <name type="scientific">Algisphaera agarilytica</name>
    <dbReference type="NCBI Taxonomy" id="1385975"/>
    <lineage>
        <taxon>Bacteria</taxon>
        <taxon>Pseudomonadati</taxon>
        <taxon>Planctomycetota</taxon>
        <taxon>Phycisphaerae</taxon>
        <taxon>Phycisphaerales</taxon>
        <taxon>Phycisphaeraceae</taxon>
        <taxon>Algisphaera</taxon>
    </lineage>
</organism>
<dbReference type="EMBL" id="JACHGY010000001">
    <property type="protein sequence ID" value="MBB6429367.1"/>
    <property type="molecule type" value="Genomic_DNA"/>
</dbReference>
<dbReference type="Proteomes" id="UP000541810">
    <property type="component" value="Unassembled WGS sequence"/>
</dbReference>
<sequence>MKYARPGCWILPLVLTLFLVVPSSGALEFPEPGEAISDENRAILDPWTGRWEGRFKVYRPDGSLLTTLDVKQHYRWDGAIQRATFHETDQDGNVTTAEAANYQDAQGRLVCTVVKSNGERSLHFGTWSDGYLFWHADRPGTLESFKERVAVATGDGGAELRTYEINGYGIYGKSSFLFAGAYREVLATD</sequence>
<dbReference type="AlphaFoldDB" id="A0A7X0H5D9"/>
<evidence type="ECO:0000313" key="2">
    <source>
        <dbReference type="Proteomes" id="UP000541810"/>
    </source>
</evidence>
<comment type="caution">
    <text evidence="1">The sequence shown here is derived from an EMBL/GenBank/DDBJ whole genome shotgun (WGS) entry which is preliminary data.</text>
</comment>
<reference evidence="1 2" key="1">
    <citation type="submission" date="2020-08" db="EMBL/GenBank/DDBJ databases">
        <title>Genomic Encyclopedia of Type Strains, Phase IV (KMG-IV): sequencing the most valuable type-strain genomes for metagenomic binning, comparative biology and taxonomic classification.</title>
        <authorList>
            <person name="Goeker M."/>
        </authorList>
    </citation>
    <scope>NUCLEOTIDE SEQUENCE [LARGE SCALE GENOMIC DNA]</scope>
    <source>
        <strain evidence="1 2">DSM 103725</strain>
    </source>
</reference>